<dbReference type="OrthoDB" id="9777090at2"/>
<dbReference type="InterPro" id="IPR022742">
    <property type="entry name" value="Hydrolase_4"/>
</dbReference>
<gene>
    <name evidence="2" type="ORF">ESZ48_17325</name>
</gene>
<feature type="domain" description="Serine aminopeptidase S33" evidence="1">
    <location>
        <begin position="64"/>
        <end position="172"/>
    </location>
</feature>
<keyword evidence="3" id="KW-1185">Reference proteome</keyword>
<organism evidence="2 3">
    <name type="scientific">Gelidibacter gilvus</name>
    <dbReference type="NCBI Taxonomy" id="59602"/>
    <lineage>
        <taxon>Bacteria</taxon>
        <taxon>Pseudomonadati</taxon>
        <taxon>Bacteroidota</taxon>
        <taxon>Flavobacteriia</taxon>
        <taxon>Flavobacteriales</taxon>
        <taxon>Flavobacteriaceae</taxon>
        <taxon>Gelidibacter</taxon>
    </lineage>
</organism>
<evidence type="ECO:0000259" key="1">
    <source>
        <dbReference type="Pfam" id="PF12146"/>
    </source>
</evidence>
<dbReference type="SUPFAM" id="SSF53474">
    <property type="entry name" value="alpha/beta-Hydrolases"/>
    <property type="match status" value="1"/>
</dbReference>
<dbReference type="GO" id="GO:0016787">
    <property type="term" value="F:hydrolase activity"/>
    <property type="evidence" value="ECO:0007669"/>
    <property type="project" value="UniProtKB-KW"/>
</dbReference>
<dbReference type="InterPro" id="IPR029058">
    <property type="entry name" value="AB_hydrolase_fold"/>
</dbReference>
<dbReference type="Proteomes" id="UP000289792">
    <property type="component" value="Unassembled WGS sequence"/>
</dbReference>
<name>A0A4Q0XDZ6_9FLAO</name>
<dbReference type="RefSeq" id="WP_129018762.1">
    <property type="nucleotide sequence ID" value="NZ_SDDZ01000016.1"/>
</dbReference>
<protein>
    <submittedName>
        <fullName evidence="2">Alpha/beta hydrolase</fullName>
    </submittedName>
</protein>
<keyword evidence="2" id="KW-0378">Hydrolase</keyword>
<dbReference type="PANTHER" id="PTHR12277:SF81">
    <property type="entry name" value="PROTEIN ABHD13"/>
    <property type="match status" value="1"/>
</dbReference>
<dbReference type="PANTHER" id="PTHR12277">
    <property type="entry name" value="ALPHA/BETA HYDROLASE DOMAIN-CONTAINING PROTEIN"/>
    <property type="match status" value="1"/>
</dbReference>
<evidence type="ECO:0000313" key="3">
    <source>
        <dbReference type="Proteomes" id="UP000289792"/>
    </source>
</evidence>
<reference evidence="2 3" key="1">
    <citation type="submission" date="2019-01" db="EMBL/GenBank/DDBJ databases">
        <title>Genome sequence of the Antarctic species Gelidibacter gilvus ACAM 158(T).</title>
        <authorList>
            <person name="Bowman J.P."/>
        </authorList>
    </citation>
    <scope>NUCLEOTIDE SEQUENCE [LARGE SCALE GENOMIC DNA]</scope>
    <source>
        <strain evidence="2 3">IC158</strain>
    </source>
</reference>
<dbReference type="Gene3D" id="3.40.50.1820">
    <property type="entry name" value="alpha/beta hydrolase"/>
    <property type="match status" value="2"/>
</dbReference>
<dbReference type="AlphaFoldDB" id="A0A4Q0XDZ6"/>
<sequence>MLLVIVTLYIMIGASLYFLQERILFMPTVLPQDYQYEFNHPFEEVFLETADDAVINALHFKAEHSKGVIFYFHGNAGDLSGWGTIAEFFVKMDYDVFIMDYRSYGKSTGKLSEAVFYKDAQYGYNYLKQSYSDSEITLYGRSLGTGIAAYIASKNQVKLLILETPYYSMVDMAKSRFSFLPVRSILQYKFPTNEFIVSVVCPIVIFHGTDDGIVPFKSGKKLFGILPKSQATFFEIAGGGHNNLIDFEAYRNGIEKVLK</sequence>
<dbReference type="EMBL" id="SDDZ01000016">
    <property type="protein sequence ID" value="RXJ44570.1"/>
    <property type="molecule type" value="Genomic_DNA"/>
</dbReference>
<accession>A0A4Q0XDZ6</accession>
<evidence type="ECO:0000313" key="2">
    <source>
        <dbReference type="EMBL" id="RXJ44570.1"/>
    </source>
</evidence>
<dbReference type="Pfam" id="PF12146">
    <property type="entry name" value="Hydrolase_4"/>
    <property type="match status" value="1"/>
</dbReference>
<comment type="caution">
    <text evidence="2">The sequence shown here is derived from an EMBL/GenBank/DDBJ whole genome shotgun (WGS) entry which is preliminary data.</text>
</comment>
<proteinExistence type="predicted"/>